<proteinExistence type="predicted"/>
<protein>
    <submittedName>
        <fullName evidence="1">Uncharacterized protein</fullName>
    </submittedName>
</protein>
<dbReference type="Proteomes" id="UP000198409">
    <property type="component" value="Unassembled WGS sequence"/>
</dbReference>
<organism evidence="1 2">
    <name type="scientific">Paracoccus sediminis</name>
    <dbReference type="NCBI Taxonomy" id="1214787"/>
    <lineage>
        <taxon>Bacteria</taxon>
        <taxon>Pseudomonadati</taxon>
        <taxon>Pseudomonadota</taxon>
        <taxon>Alphaproteobacteria</taxon>
        <taxon>Rhodobacterales</taxon>
        <taxon>Paracoccaceae</taxon>
        <taxon>Paracoccus</taxon>
    </lineage>
</organism>
<sequence length="158" mass="16737">MSCPPKPVNKARHKGMPGVVRIGETIQGTGRMRTIILAMMTLLPLPAAAFTAQNGMTATQLNPTEIAVLHEVKRGDTDYWCAAGDFAQRALGLPGRTRLWRASPEPRGAGEGIVFTLDPARQAPGSGLSQFGAGPRDGSVSVAMAAGNYCRIIVPPWD</sequence>
<gene>
    <name evidence="1" type="ORF">SAMN06265378_101342</name>
</gene>
<evidence type="ECO:0000313" key="2">
    <source>
        <dbReference type="Proteomes" id="UP000198409"/>
    </source>
</evidence>
<name>A0A238USS6_9RHOB</name>
<reference evidence="2" key="1">
    <citation type="submission" date="2017-06" db="EMBL/GenBank/DDBJ databases">
        <authorList>
            <person name="Varghese N."/>
            <person name="Submissions S."/>
        </authorList>
    </citation>
    <scope>NUCLEOTIDE SEQUENCE [LARGE SCALE GENOMIC DNA]</scope>
    <source>
        <strain evidence="2">DSM 26170</strain>
    </source>
</reference>
<dbReference type="AlphaFoldDB" id="A0A238USS6"/>
<evidence type="ECO:0000313" key="1">
    <source>
        <dbReference type="EMBL" id="SNR24747.1"/>
    </source>
</evidence>
<dbReference type="EMBL" id="FZNM01000001">
    <property type="protein sequence ID" value="SNR24747.1"/>
    <property type="molecule type" value="Genomic_DNA"/>
</dbReference>
<accession>A0A238USS6</accession>